<gene>
    <name evidence="2" type="ORF">DSYM_26990</name>
</gene>
<organism evidence="2 3">
    <name type="scientific">Candidatus Desulfobacillus denitrificans</name>
    <dbReference type="NCBI Taxonomy" id="2608985"/>
    <lineage>
        <taxon>Bacteria</taxon>
        <taxon>Pseudomonadati</taxon>
        <taxon>Pseudomonadota</taxon>
        <taxon>Betaproteobacteria</taxon>
        <taxon>Candidatus Desulfobacillus</taxon>
    </lineage>
</organism>
<dbReference type="EMBL" id="AP021857">
    <property type="protein sequence ID" value="BBO22000.1"/>
    <property type="molecule type" value="Genomic_DNA"/>
</dbReference>
<name>A0A809R325_9PROT</name>
<dbReference type="Proteomes" id="UP000662914">
    <property type="component" value="Chromosome"/>
</dbReference>
<dbReference type="Pfam" id="PF11604">
    <property type="entry name" value="CusF_Ec"/>
    <property type="match status" value="1"/>
</dbReference>
<evidence type="ECO:0000313" key="3">
    <source>
        <dbReference type="Proteomes" id="UP000662914"/>
    </source>
</evidence>
<reference evidence="2" key="1">
    <citation type="journal article" name="DNA Res.">
        <title>The physiological potential of anammox bacteria as revealed by their core genome structure.</title>
        <authorList>
            <person name="Okubo T."/>
            <person name="Toyoda A."/>
            <person name="Fukuhara K."/>
            <person name="Uchiyama I."/>
            <person name="Harigaya Y."/>
            <person name="Kuroiwa M."/>
            <person name="Suzuki T."/>
            <person name="Murakami Y."/>
            <person name="Suwa Y."/>
            <person name="Takami H."/>
        </authorList>
    </citation>
    <scope>NUCLEOTIDE SEQUENCE</scope>
    <source>
        <strain evidence="2">317325-3</strain>
    </source>
</reference>
<dbReference type="InterPro" id="IPR042230">
    <property type="entry name" value="CusF_sf"/>
</dbReference>
<proteinExistence type="predicted"/>
<evidence type="ECO:0000256" key="1">
    <source>
        <dbReference type="SAM" id="SignalP"/>
    </source>
</evidence>
<accession>A0A809R325</accession>
<feature type="chain" id="PRO_5035260181" description="Copper-binding protein" evidence="1">
    <location>
        <begin position="21"/>
        <end position="97"/>
    </location>
</feature>
<dbReference type="AlphaFoldDB" id="A0A809R325"/>
<dbReference type="Gene3D" id="2.40.50.320">
    <property type="entry name" value="Copper binding periplasmic protein CusF"/>
    <property type="match status" value="1"/>
</dbReference>
<feature type="signal peptide" evidence="1">
    <location>
        <begin position="1"/>
        <end position="20"/>
    </location>
</feature>
<dbReference type="KEGG" id="ddz:DSYM_26990"/>
<sequence>MKKLIASALLLAAVPFAALAADEVPGKGVVKKVDAAAGVVKLAHEPIPAIKWPAMTMDMKVQDARALANIKPEQKVNFFLVKGADGQYVISRIEAAK</sequence>
<protein>
    <recommendedName>
        <fullName evidence="4">Copper-binding protein</fullName>
    </recommendedName>
</protein>
<evidence type="ECO:0000313" key="2">
    <source>
        <dbReference type="EMBL" id="BBO22000.1"/>
    </source>
</evidence>
<keyword evidence="1" id="KW-0732">Signal</keyword>
<evidence type="ECO:0008006" key="4">
    <source>
        <dbReference type="Google" id="ProtNLM"/>
    </source>
</evidence>
<dbReference type="InterPro" id="IPR021647">
    <property type="entry name" value="CusF_Ec"/>
</dbReference>